<accession>A0ABR4PQ02</accession>
<gene>
    <name evidence="2" type="ORF">PVAG01_02246</name>
</gene>
<proteinExistence type="predicted"/>
<organism evidence="2 3">
    <name type="scientific">Phlyctema vagabunda</name>
    <dbReference type="NCBI Taxonomy" id="108571"/>
    <lineage>
        <taxon>Eukaryota</taxon>
        <taxon>Fungi</taxon>
        <taxon>Dikarya</taxon>
        <taxon>Ascomycota</taxon>
        <taxon>Pezizomycotina</taxon>
        <taxon>Leotiomycetes</taxon>
        <taxon>Helotiales</taxon>
        <taxon>Dermateaceae</taxon>
        <taxon>Phlyctema</taxon>
    </lineage>
</organism>
<evidence type="ECO:0000259" key="1">
    <source>
        <dbReference type="Pfam" id="PF20150"/>
    </source>
</evidence>
<name>A0ABR4PQ02_9HELO</name>
<evidence type="ECO:0000313" key="3">
    <source>
        <dbReference type="Proteomes" id="UP001629113"/>
    </source>
</evidence>
<evidence type="ECO:0000313" key="2">
    <source>
        <dbReference type="EMBL" id="KAL3425455.1"/>
    </source>
</evidence>
<keyword evidence="3" id="KW-1185">Reference proteome</keyword>
<protein>
    <recommendedName>
        <fullName evidence="1">2EXR domain-containing protein</fullName>
    </recommendedName>
</protein>
<reference evidence="2 3" key="1">
    <citation type="submission" date="2024-06" db="EMBL/GenBank/DDBJ databases">
        <title>Complete genome of Phlyctema vagabunda strain 19-DSS-EL-015.</title>
        <authorList>
            <person name="Fiorenzani C."/>
        </authorList>
    </citation>
    <scope>NUCLEOTIDE SEQUENCE [LARGE SCALE GENOMIC DNA]</scope>
    <source>
        <strain evidence="2 3">19-DSS-EL-015</strain>
    </source>
</reference>
<sequence>MNNNLQCTLPEGHNVQDGKSQVNNMQLAKIEDKRGTDGKTPTTFPNFGELPSEIRRMIWSMVEQEPRCIRQRTRLVLVSRSQWENQGRRSYLETYYHFSILPVLHACAESLQLGIEKPAHIHHPTYRICNAEGELDDQDDRIIMCSDLDKIRFALVGILRCGILL</sequence>
<dbReference type="EMBL" id="JBFCZG010000002">
    <property type="protein sequence ID" value="KAL3425455.1"/>
    <property type="molecule type" value="Genomic_DNA"/>
</dbReference>
<dbReference type="InterPro" id="IPR045518">
    <property type="entry name" value="2EXR"/>
</dbReference>
<dbReference type="Pfam" id="PF20150">
    <property type="entry name" value="2EXR"/>
    <property type="match status" value="1"/>
</dbReference>
<comment type="caution">
    <text evidence="2">The sequence shown here is derived from an EMBL/GenBank/DDBJ whole genome shotgun (WGS) entry which is preliminary data.</text>
</comment>
<feature type="domain" description="2EXR" evidence="1">
    <location>
        <begin position="44"/>
        <end position="147"/>
    </location>
</feature>
<dbReference type="Proteomes" id="UP001629113">
    <property type="component" value="Unassembled WGS sequence"/>
</dbReference>